<gene>
    <name evidence="1" type="ORF">LDG_5910</name>
</gene>
<dbReference type="InParanoid" id="G9EL14"/>
<dbReference type="HOGENOM" id="CLU_1303615_0_0_6"/>
<reference evidence="1 2" key="1">
    <citation type="journal article" date="2011" name="BMC Genomics">
        <title>Insight into cross-talk between intra-amoebal pathogens.</title>
        <authorList>
            <person name="Gimenez G."/>
            <person name="Bertelli C."/>
            <person name="Moliner C."/>
            <person name="Robert C."/>
            <person name="Raoult D."/>
            <person name="Fournier P.E."/>
            <person name="Greub G."/>
        </authorList>
    </citation>
    <scope>NUCLEOTIDE SEQUENCE [LARGE SCALE GENOMIC DNA]</scope>
    <source>
        <strain evidence="1 2">LLAP12</strain>
    </source>
</reference>
<evidence type="ECO:0000313" key="2">
    <source>
        <dbReference type="Proteomes" id="UP000002770"/>
    </source>
</evidence>
<evidence type="ECO:0000313" key="1">
    <source>
        <dbReference type="EMBL" id="EHL32027.1"/>
    </source>
</evidence>
<name>G9EL14_9GAMM</name>
<organism evidence="1 2">
    <name type="scientific">Legionella drancourtii LLAP12</name>
    <dbReference type="NCBI Taxonomy" id="658187"/>
    <lineage>
        <taxon>Bacteria</taxon>
        <taxon>Pseudomonadati</taxon>
        <taxon>Pseudomonadota</taxon>
        <taxon>Gammaproteobacteria</taxon>
        <taxon>Legionellales</taxon>
        <taxon>Legionellaceae</taxon>
        <taxon>Legionella</taxon>
    </lineage>
</organism>
<protein>
    <submittedName>
        <fullName evidence="1">Uncharacterized protein</fullName>
    </submittedName>
</protein>
<keyword evidence="2" id="KW-1185">Reference proteome</keyword>
<proteinExistence type="predicted"/>
<sequence>MNDKGEARQDKLIVIYCSKDGIGESGTRFLQNISKQIKEENRANYYVLLIGSDPNSAAYKGWALECKLRHFKCRALPRTENTENISGTEILMRGLRDAEFSMATGSYSILEARYLGIDHCVYLSPPHMRQLGNMLEQASIESIKHAFEQGRRALDELCQLPFPEYKGNLFNSDLAWNKGDSSEWIACWEKYLEEAQQQDDSSNREIISYKP</sequence>
<dbReference type="OrthoDB" id="5632078at2"/>
<dbReference type="EMBL" id="JH413807">
    <property type="protein sequence ID" value="EHL32027.1"/>
    <property type="molecule type" value="Genomic_DNA"/>
</dbReference>
<dbReference type="Proteomes" id="UP000002770">
    <property type="component" value="Unassembled WGS sequence"/>
</dbReference>
<dbReference type="AlphaFoldDB" id="G9EL14"/>
<accession>G9EL14</accession>